<feature type="region of interest" description="Disordered" evidence="1">
    <location>
        <begin position="1"/>
        <end position="43"/>
    </location>
</feature>
<dbReference type="AlphaFoldDB" id="A0A1I2PGX1"/>
<name>A0A1I2PGX1_9ACTN</name>
<feature type="compositionally biased region" description="Basic residues" evidence="1">
    <location>
        <begin position="143"/>
        <end position="155"/>
    </location>
</feature>
<proteinExistence type="predicted"/>
<evidence type="ECO:0000313" key="2">
    <source>
        <dbReference type="EMBL" id="SFG12876.1"/>
    </source>
</evidence>
<dbReference type="EMBL" id="FOOI01000004">
    <property type="protein sequence ID" value="SFG12876.1"/>
    <property type="molecule type" value="Genomic_DNA"/>
</dbReference>
<protein>
    <recommendedName>
        <fullName evidence="4">Excalibur calcium-binding domain-containing protein</fullName>
    </recommendedName>
</protein>
<dbReference type="STRING" id="504797.SAMN05421678_10455"/>
<reference evidence="2 3" key="1">
    <citation type="submission" date="2016-10" db="EMBL/GenBank/DDBJ databases">
        <authorList>
            <person name="de Groot N.N."/>
        </authorList>
    </citation>
    <scope>NUCLEOTIDE SEQUENCE [LARGE SCALE GENOMIC DNA]</scope>
    <source>
        <strain evidence="2 3">CPCC 202808</strain>
    </source>
</reference>
<evidence type="ECO:0008006" key="4">
    <source>
        <dbReference type="Google" id="ProtNLM"/>
    </source>
</evidence>
<organism evidence="2 3">
    <name type="scientific">Actinopolymorpha cephalotaxi</name>
    <dbReference type="NCBI Taxonomy" id="504797"/>
    <lineage>
        <taxon>Bacteria</taxon>
        <taxon>Bacillati</taxon>
        <taxon>Actinomycetota</taxon>
        <taxon>Actinomycetes</taxon>
        <taxon>Propionibacteriales</taxon>
        <taxon>Actinopolymorphaceae</taxon>
        <taxon>Actinopolymorpha</taxon>
    </lineage>
</organism>
<accession>A0A1I2PGX1</accession>
<gene>
    <name evidence="2" type="ORF">SAMN05421678_10455</name>
</gene>
<sequence>MGTAPALPEVPAAPRRRILGDSRMTDQLHQPASGSAPAHSRARWRRGGLARTAVAAVGLVLGVLLTSCAAGGSDDPGATTAGTAKPVPTVTVTATPEPAPTVTVTTTPEPAPTVTVTVAAKASVHRTAPRAKSAPKPVPVRPKVTHRPTKPKPHRPAPAPKPACYPRSNSGNCYKPGQFCRKSDHGATGVDADGDAIRCEDDNGWRWESI</sequence>
<feature type="region of interest" description="Disordered" evidence="1">
    <location>
        <begin position="123"/>
        <end position="163"/>
    </location>
</feature>
<evidence type="ECO:0000256" key="1">
    <source>
        <dbReference type="SAM" id="MobiDB-lite"/>
    </source>
</evidence>
<dbReference type="Proteomes" id="UP000199052">
    <property type="component" value="Unassembled WGS sequence"/>
</dbReference>
<evidence type="ECO:0000313" key="3">
    <source>
        <dbReference type="Proteomes" id="UP000199052"/>
    </source>
</evidence>